<dbReference type="Proteomes" id="UP001562357">
    <property type="component" value="Unassembled WGS sequence"/>
</dbReference>
<evidence type="ECO:0000313" key="3">
    <source>
        <dbReference type="Proteomes" id="UP001562357"/>
    </source>
</evidence>
<feature type="compositionally biased region" description="Low complexity" evidence="1">
    <location>
        <begin position="18"/>
        <end position="31"/>
    </location>
</feature>
<reference evidence="3" key="1">
    <citation type="submission" date="2024-06" db="EMBL/GenBank/DDBJ databases">
        <title>Draft Genome Sequences of Epichloe bromicola Strains Isolated from Elymus ciliaris.</title>
        <authorList>
            <consortium name="Epichloe bromicola genome sequencing consortium"/>
            <person name="Miura A."/>
            <person name="Imano S."/>
            <person name="Ashida A."/>
            <person name="Sato I."/>
            <person name="Chiba S."/>
            <person name="Tanaka A."/>
            <person name="Camagna M."/>
            <person name="Takemoto D."/>
        </authorList>
    </citation>
    <scope>NUCLEOTIDE SEQUENCE [LARGE SCALE GENOMIC DNA]</scope>
    <source>
        <strain evidence="3">DP</strain>
    </source>
</reference>
<evidence type="ECO:0000313" key="2">
    <source>
        <dbReference type="EMBL" id="GAB0133898.1"/>
    </source>
</evidence>
<comment type="caution">
    <text evidence="2">The sequence shown here is derived from an EMBL/GenBank/DDBJ whole genome shotgun (WGS) entry which is preliminary data.</text>
</comment>
<keyword evidence="3" id="KW-1185">Reference proteome</keyword>
<dbReference type="EMBL" id="BAAFGZ010000059">
    <property type="protein sequence ID" value="GAB0133898.1"/>
    <property type="molecule type" value="Genomic_DNA"/>
</dbReference>
<proteinExistence type="predicted"/>
<name>A0ABQ0CKD3_9HYPO</name>
<accession>A0ABQ0CKD3</accession>
<evidence type="ECO:0000256" key="1">
    <source>
        <dbReference type="SAM" id="MobiDB-lite"/>
    </source>
</evidence>
<feature type="region of interest" description="Disordered" evidence="1">
    <location>
        <begin position="1"/>
        <end position="35"/>
    </location>
</feature>
<protein>
    <submittedName>
        <fullName evidence="2">Uncharacterized protein</fullName>
    </submittedName>
</protein>
<organism evidence="2 3">
    <name type="scientific">Epichloe bromicola</name>
    <dbReference type="NCBI Taxonomy" id="79588"/>
    <lineage>
        <taxon>Eukaryota</taxon>
        <taxon>Fungi</taxon>
        <taxon>Dikarya</taxon>
        <taxon>Ascomycota</taxon>
        <taxon>Pezizomycotina</taxon>
        <taxon>Sordariomycetes</taxon>
        <taxon>Hypocreomycetidae</taxon>
        <taxon>Hypocreales</taxon>
        <taxon>Clavicipitaceae</taxon>
        <taxon>Epichloe</taxon>
    </lineage>
</organism>
<sequence length="238" mass="27094">MSRPGPAKVEAKLSSSKTAPGTAPGTAPTTGSHIQRILEDGRILAMSERLKIKQTKKKHADDLEEAKKERLKLSYKIGTLTKDIRDSSRQLPNSATQHSRVQTPLCEKLRKRRGFKQQKATCDQQVEYHQDEIFLLDIREKALSNQITRLTTQMLDIESTNKILREKREYVRQKNIDIDAAAKVAREKQEYIRRTRTHKVEAYNVIIEKQDYLYQTSKAAKAELDALTQSITSSASSA</sequence>
<gene>
    <name evidence="2" type="primary">g2292</name>
    <name evidence="2" type="ORF">EsDP_00002292</name>
</gene>